<dbReference type="Pfam" id="PF14388">
    <property type="entry name" value="DUF4419"/>
    <property type="match status" value="1"/>
</dbReference>
<evidence type="ECO:0000313" key="2">
    <source>
        <dbReference type="EMBL" id="CAF4063467.1"/>
    </source>
</evidence>
<dbReference type="EMBL" id="CAJOBH010006690">
    <property type="protein sequence ID" value="CAF4063467.1"/>
    <property type="molecule type" value="Genomic_DNA"/>
</dbReference>
<evidence type="ECO:0000256" key="1">
    <source>
        <dbReference type="SAM" id="Coils"/>
    </source>
</evidence>
<dbReference type="InterPro" id="IPR025533">
    <property type="entry name" value="DUF4419"/>
</dbReference>
<gene>
    <name evidence="2" type="ORF">BYL167_LOCUS17100</name>
</gene>
<accession>A0A8S2PR22</accession>
<reference evidence="2" key="1">
    <citation type="submission" date="2021-02" db="EMBL/GenBank/DDBJ databases">
        <authorList>
            <person name="Nowell W R."/>
        </authorList>
    </citation>
    <scope>NUCLEOTIDE SEQUENCE</scope>
</reference>
<name>A0A8S2PR22_9BILA</name>
<dbReference type="PANTHER" id="PTHR31252">
    <property type="entry name" value="DUF4419 DOMAIN-CONTAINING PROTEIN"/>
    <property type="match status" value="1"/>
</dbReference>
<dbReference type="PANTHER" id="PTHR31252:SF11">
    <property type="entry name" value="DUF4419 DOMAIN-CONTAINING PROTEIN"/>
    <property type="match status" value="1"/>
</dbReference>
<feature type="coiled-coil region" evidence="1">
    <location>
        <begin position="388"/>
        <end position="415"/>
    </location>
</feature>
<proteinExistence type="predicted"/>
<sequence>MDISTEGHWINALIDYFSDGDRWKSRIEPSRFKLRHTISNGPHTSLADRHGLFSAFLNAYNSHEDIVLSPDDLWLMVTIYFAKYINGNAEKLRHVFVDHEGEIELTIVQTQAKPDWNEFLESMRNKIADNVKNDIVTLLAANYSTTSRVESLLFYATIMNTFRKYFKYTLRWTLCGIRKVHFLGTLDDWLLLRRKTEQLQSFTTPQDDFYTYIDGVLPVLDQLISTYQGKVDNTFWDKIFDIEHAGPESGSWTKITGWFLRLCYGIHMKEECKMDEVALHPIVTPVEFQDEYANEKRTCYIVGGFHGIESRDEWHKPVMSLAIFDDLSTITELESSSTNELLSKRALCAINEYKLKINQDLTNEQCELTLNELTKLIGDIFLEISAMFDSMNKQIVDLRREVLNLEEEMNILKYRQMINDYNLLVRAPRQTSCKQDLGQDTRTVADQFGLSMNELIDFLRIKKRSNATFHLNLEMKEFARRHLIDQQYDLQ</sequence>
<dbReference type="AlphaFoldDB" id="A0A8S2PR22"/>
<evidence type="ECO:0000313" key="3">
    <source>
        <dbReference type="Proteomes" id="UP000681967"/>
    </source>
</evidence>
<protein>
    <submittedName>
        <fullName evidence="2">Uncharacterized protein</fullName>
    </submittedName>
</protein>
<keyword evidence="1" id="KW-0175">Coiled coil</keyword>
<organism evidence="2 3">
    <name type="scientific">Rotaria magnacalcarata</name>
    <dbReference type="NCBI Taxonomy" id="392030"/>
    <lineage>
        <taxon>Eukaryota</taxon>
        <taxon>Metazoa</taxon>
        <taxon>Spiralia</taxon>
        <taxon>Gnathifera</taxon>
        <taxon>Rotifera</taxon>
        <taxon>Eurotatoria</taxon>
        <taxon>Bdelloidea</taxon>
        <taxon>Philodinida</taxon>
        <taxon>Philodinidae</taxon>
        <taxon>Rotaria</taxon>
    </lineage>
</organism>
<dbReference type="Proteomes" id="UP000681967">
    <property type="component" value="Unassembled WGS sequence"/>
</dbReference>
<comment type="caution">
    <text evidence="2">The sequence shown here is derived from an EMBL/GenBank/DDBJ whole genome shotgun (WGS) entry which is preliminary data.</text>
</comment>